<dbReference type="Pfam" id="PF02737">
    <property type="entry name" value="3HCDH_N"/>
    <property type="match status" value="1"/>
</dbReference>
<feature type="domain" description="3-hydroxyacyl-CoA dehydrogenase NAD binding" evidence="3">
    <location>
        <begin position="17"/>
        <end position="189"/>
    </location>
</feature>
<dbReference type="Gene3D" id="1.10.1040.10">
    <property type="entry name" value="N-(1-d-carboxylethyl)-l-norvaline Dehydrogenase, domain 2"/>
    <property type="match status" value="1"/>
</dbReference>
<dbReference type="InterPro" id="IPR008927">
    <property type="entry name" value="6-PGluconate_DH-like_C_sf"/>
</dbReference>
<evidence type="ECO:0008006" key="6">
    <source>
        <dbReference type="Google" id="ProtNLM"/>
    </source>
</evidence>
<dbReference type="Proteomes" id="UP000799441">
    <property type="component" value="Unassembled WGS sequence"/>
</dbReference>
<keyword evidence="1" id="KW-0560">Oxidoreductase</keyword>
<dbReference type="EMBL" id="MU003794">
    <property type="protein sequence ID" value="KAF2720982.1"/>
    <property type="molecule type" value="Genomic_DNA"/>
</dbReference>
<evidence type="ECO:0000259" key="3">
    <source>
        <dbReference type="Pfam" id="PF02737"/>
    </source>
</evidence>
<dbReference type="PANTHER" id="PTHR48075">
    <property type="entry name" value="3-HYDROXYACYL-COA DEHYDROGENASE FAMILY PROTEIN"/>
    <property type="match status" value="1"/>
</dbReference>
<organism evidence="4 5">
    <name type="scientific">Polychaeton citri CBS 116435</name>
    <dbReference type="NCBI Taxonomy" id="1314669"/>
    <lineage>
        <taxon>Eukaryota</taxon>
        <taxon>Fungi</taxon>
        <taxon>Dikarya</taxon>
        <taxon>Ascomycota</taxon>
        <taxon>Pezizomycotina</taxon>
        <taxon>Dothideomycetes</taxon>
        <taxon>Dothideomycetidae</taxon>
        <taxon>Capnodiales</taxon>
        <taxon>Capnodiaceae</taxon>
        <taxon>Polychaeton</taxon>
    </lineage>
</organism>
<dbReference type="InterPro" id="IPR011042">
    <property type="entry name" value="6-blade_b-propeller_TolB-like"/>
</dbReference>
<dbReference type="GO" id="GO:0070403">
    <property type="term" value="F:NAD+ binding"/>
    <property type="evidence" value="ECO:0007669"/>
    <property type="project" value="InterPro"/>
</dbReference>
<dbReference type="SUPFAM" id="SSF63825">
    <property type="entry name" value="YWTD domain"/>
    <property type="match status" value="1"/>
</dbReference>
<evidence type="ECO:0000256" key="1">
    <source>
        <dbReference type="ARBA" id="ARBA00023002"/>
    </source>
</evidence>
<gene>
    <name evidence="4" type="ORF">K431DRAFT_303837</name>
</gene>
<sequence length="610" mass="67191">MPSTDWSPPANWQSRPVCVLGGGVLGRRIAACFVGAGHHVRVRDPSEKSRDDAVTYVKENITSFTALSHKKPGSCEAEQDLAKAVKDCWLVFEAVPEILPLKEDTFKDLETYAPDDCLFGSNSSSYKSRELLGKVKDETKARVLNTHFMMPPEAIIVELMTSGSTYPAVFPFLVDRFKDAGLHPMVALKESSGFIFNRIWAAIKREVLSVLAEGVSTPEVIDSIWTEQYGSRAGPCVMMDQVGLDTVEHIEEHYIKERSLPTYHLDWLKDHYISDGKLGKKSDKGGLYAPPAPGKSTQIFLLQTGLDEPILGKSLPDFMHSGQILSWNLDDKHSRPVELIGGLPIPDGIDIAESDKRMYWTNMGVPPKNDGSVWSAKLDGSDIKTVVPSGQVHTPKQLHIDQEANKLYFCDREGLRVMRCNLDGSDLEAIIQTGDWQKEEEMKQDGTYWPVGITVSKKLNKFFWTQKGGAKANTGRIFAASIDMPQGATAANRADIEVVMSDLPECIDLEFDDDTGILYWTDRGELPFGNTVNKKQIIGASAADEGPLGRQIIGQGLGEGIGLRLDKSTGFLYVADLSGHVWKVSTKGGLKEKVFEGATHSYTGLALLKV</sequence>
<dbReference type="OrthoDB" id="5958943at2759"/>
<name>A0A9P4QAB4_9PEZI</name>
<evidence type="ECO:0000259" key="2">
    <source>
        <dbReference type="Pfam" id="PF00725"/>
    </source>
</evidence>
<dbReference type="InterPro" id="IPR000033">
    <property type="entry name" value="LDLR_classB_rpt"/>
</dbReference>
<evidence type="ECO:0000313" key="4">
    <source>
        <dbReference type="EMBL" id="KAF2720982.1"/>
    </source>
</evidence>
<accession>A0A9P4QAB4</accession>
<evidence type="ECO:0000313" key="5">
    <source>
        <dbReference type="Proteomes" id="UP000799441"/>
    </source>
</evidence>
<dbReference type="AlphaFoldDB" id="A0A9P4QAB4"/>
<dbReference type="InterPro" id="IPR036291">
    <property type="entry name" value="NAD(P)-bd_dom_sf"/>
</dbReference>
<dbReference type="Gene3D" id="3.40.50.720">
    <property type="entry name" value="NAD(P)-binding Rossmann-like Domain"/>
    <property type="match status" value="1"/>
</dbReference>
<dbReference type="Pfam" id="PF00725">
    <property type="entry name" value="3HCDH"/>
    <property type="match status" value="1"/>
</dbReference>
<reference evidence="4" key="1">
    <citation type="journal article" date="2020" name="Stud. Mycol.">
        <title>101 Dothideomycetes genomes: a test case for predicting lifestyles and emergence of pathogens.</title>
        <authorList>
            <person name="Haridas S."/>
            <person name="Albert R."/>
            <person name="Binder M."/>
            <person name="Bloem J."/>
            <person name="Labutti K."/>
            <person name="Salamov A."/>
            <person name="Andreopoulos B."/>
            <person name="Baker S."/>
            <person name="Barry K."/>
            <person name="Bills G."/>
            <person name="Bluhm B."/>
            <person name="Cannon C."/>
            <person name="Castanera R."/>
            <person name="Culley D."/>
            <person name="Daum C."/>
            <person name="Ezra D."/>
            <person name="Gonzalez J."/>
            <person name="Henrissat B."/>
            <person name="Kuo A."/>
            <person name="Liang C."/>
            <person name="Lipzen A."/>
            <person name="Lutzoni F."/>
            <person name="Magnuson J."/>
            <person name="Mondo S."/>
            <person name="Nolan M."/>
            <person name="Ohm R."/>
            <person name="Pangilinan J."/>
            <person name="Park H.-J."/>
            <person name="Ramirez L."/>
            <person name="Alfaro M."/>
            <person name="Sun H."/>
            <person name="Tritt A."/>
            <person name="Yoshinaga Y."/>
            <person name="Zwiers L.-H."/>
            <person name="Turgeon B."/>
            <person name="Goodwin S."/>
            <person name="Spatafora J."/>
            <person name="Crous P."/>
            <person name="Grigoriev I."/>
        </authorList>
    </citation>
    <scope>NUCLEOTIDE SEQUENCE</scope>
    <source>
        <strain evidence="4">CBS 116435</strain>
    </source>
</reference>
<dbReference type="SUPFAM" id="SSF51735">
    <property type="entry name" value="NAD(P)-binding Rossmann-fold domains"/>
    <property type="match status" value="1"/>
</dbReference>
<feature type="domain" description="3-hydroxyacyl-CoA dehydrogenase C-terminal" evidence="2">
    <location>
        <begin position="193"/>
        <end position="286"/>
    </location>
</feature>
<dbReference type="PANTHER" id="PTHR48075:SF3">
    <property type="entry name" value="3-HYDROXYACYL-COA DEHYDROGENASE"/>
    <property type="match status" value="1"/>
</dbReference>
<dbReference type="InterPro" id="IPR006176">
    <property type="entry name" value="3-OHacyl-CoA_DH_NAD-bd"/>
</dbReference>
<keyword evidence="5" id="KW-1185">Reference proteome</keyword>
<dbReference type="SUPFAM" id="SSF48179">
    <property type="entry name" value="6-phosphogluconate dehydrogenase C-terminal domain-like"/>
    <property type="match status" value="1"/>
</dbReference>
<dbReference type="GO" id="GO:0016616">
    <property type="term" value="F:oxidoreductase activity, acting on the CH-OH group of donors, NAD or NADP as acceptor"/>
    <property type="evidence" value="ECO:0007669"/>
    <property type="project" value="InterPro"/>
</dbReference>
<dbReference type="GO" id="GO:0006631">
    <property type="term" value="P:fatty acid metabolic process"/>
    <property type="evidence" value="ECO:0007669"/>
    <property type="project" value="InterPro"/>
</dbReference>
<dbReference type="InterPro" id="IPR006108">
    <property type="entry name" value="3HC_DH_C"/>
</dbReference>
<dbReference type="InterPro" id="IPR013328">
    <property type="entry name" value="6PGD_dom2"/>
</dbReference>
<protein>
    <recommendedName>
        <fullName evidence="6">3-hydroxyacyl-CoA dehydrogenase</fullName>
    </recommendedName>
</protein>
<dbReference type="SMART" id="SM00135">
    <property type="entry name" value="LY"/>
    <property type="match status" value="2"/>
</dbReference>
<dbReference type="Gene3D" id="2.120.10.30">
    <property type="entry name" value="TolB, C-terminal domain"/>
    <property type="match status" value="2"/>
</dbReference>
<proteinExistence type="predicted"/>
<comment type="caution">
    <text evidence="4">The sequence shown here is derived from an EMBL/GenBank/DDBJ whole genome shotgun (WGS) entry which is preliminary data.</text>
</comment>